<feature type="compositionally biased region" description="Gly residues" evidence="1">
    <location>
        <begin position="208"/>
        <end position="219"/>
    </location>
</feature>
<dbReference type="RefSeq" id="XP_052946509.1">
    <property type="nucleotide sequence ID" value="XM_053088802.1"/>
</dbReference>
<gene>
    <name evidence="2" type="ORF">MKK02DRAFT_33859</name>
</gene>
<evidence type="ECO:0000256" key="1">
    <source>
        <dbReference type="SAM" id="MobiDB-lite"/>
    </source>
</evidence>
<evidence type="ECO:0000313" key="2">
    <source>
        <dbReference type="EMBL" id="KAI9636732.1"/>
    </source>
</evidence>
<evidence type="ECO:0000313" key="3">
    <source>
        <dbReference type="Proteomes" id="UP001164286"/>
    </source>
</evidence>
<sequence>MSTSKTKQHNPGVSLSQLTNKASSTLESLLRQSGGIDPAAEITLVANVQAYSKLLDIIDPIESEAPPKGTAESTISQLNKLGRILHDTKSTYTSLILDTRKNGPRRTADSHPLVIVVGLGEAIQRIDRVITRYRSEEAMARVESSFDARVEREVNRQVELVRAALMDDVKGWIHLDLKDLERAAEEGQKGLARGGPGSAQAGRRGDAENGGEGDGGGGAKDGRDGGEDEEQVIEGANRAEWDQRQKRSEERYLTIEGATDKLPALSAAILEFKATRTDTLISINGQHRTALDNIALKHLSVLQGIAKVQLEAERGFEERAKRIEGHADRLDGLVRSFERHYPALLPPNTAASAGMVTVDARPSGGQSPFLSQCPKPRPLLPQLFTTPVVLTTHSENPYPIDRHRPTRPILLGMTTVMVVRSSPAILLRAE</sequence>
<name>A0AA38LTA1_9TREE</name>
<comment type="caution">
    <text evidence="2">The sequence shown here is derived from an EMBL/GenBank/DDBJ whole genome shotgun (WGS) entry which is preliminary data.</text>
</comment>
<dbReference type="Proteomes" id="UP001164286">
    <property type="component" value="Unassembled WGS sequence"/>
</dbReference>
<organism evidence="2 3">
    <name type="scientific">Dioszegia hungarica</name>
    <dbReference type="NCBI Taxonomy" id="4972"/>
    <lineage>
        <taxon>Eukaryota</taxon>
        <taxon>Fungi</taxon>
        <taxon>Dikarya</taxon>
        <taxon>Basidiomycota</taxon>
        <taxon>Agaricomycotina</taxon>
        <taxon>Tremellomycetes</taxon>
        <taxon>Tremellales</taxon>
        <taxon>Bulleribasidiaceae</taxon>
        <taxon>Dioszegia</taxon>
    </lineage>
</organism>
<protein>
    <submittedName>
        <fullName evidence="2">Uncharacterized protein</fullName>
    </submittedName>
</protein>
<accession>A0AA38LTA1</accession>
<dbReference type="EMBL" id="JAKWFO010000005">
    <property type="protein sequence ID" value="KAI9636732.1"/>
    <property type="molecule type" value="Genomic_DNA"/>
</dbReference>
<reference evidence="2" key="1">
    <citation type="journal article" date="2022" name="G3 (Bethesda)">
        <title>High quality genome of the basidiomycete yeast Dioszegia hungarica PDD-24b-2 isolated from cloud water.</title>
        <authorList>
            <person name="Jarrige D."/>
            <person name="Haridas S."/>
            <person name="Bleykasten-Grosshans C."/>
            <person name="Joly M."/>
            <person name="Nadalig T."/>
            <person name="Sancelme M."/>
            <person name="Vuilleumier S."/>
            <person name="Grigoriev I.V."/>
            <person name="Amato P."/>
            <person name="Bringel F."/>
        </authorList>
    </citation>
    <scope>NUCLEOTIDE SEQUENCE</scope>
    <source>
        <strain evidence="2">PDD-24b-2</strain>
    </source>
</reference>
<dbReference type="AlphaFoldDB" id="A0AA38LTA1"/>
<keyword evidence="3" id="KW-1185">Reference proteome</keyword>
<feature type="region of interest" description="Disordered" evidence="1">
    <location>
        <begin position="186"/>
        <end position="245"/>
    </location>
</feature>
<proteinExistence type="predicted"/>
<dbReference type="GeneID" id="77728007"/>